<gene>
    <name evidence="1" type="ORF">OV287_50320</name>
</gene>
<dbReference type="RefSeq" id="WP_267541234.1">
    <property type="nucleotide sequence ID" value="NZ_JAPNKA010000001.1"/>
</dbReference>
<name>A0ABT4AM01_9BACT</name>
<sequence length="450" mass="51864">MKVLEFHGVKSEDHLSLTLEGIFDSHAVRETELEPFFQALEEHADGWMPDVAEGKRQRKYARAALWKALAEGRDGHSTSLGLYRTKWPALDMTLWLRLPPRPPTLDVWLKVKPLSFFAEAERCRRFVEMVRAWACRYPLPYAKAHSSDDTQLTGFPSFGRDKETWYRDGFDKIYEVFWLNVFGSKLVESVGRERVLSTPAWRVEELPNGCVLLVTWPTAADFASDEARLAQARAHAHLRPDLDFDTILRSLRERSATLAPVEPRFHPDLAPLLSRVVDRTASHERQRKIVELNAWQPPEPEEWRPADSALPPDVDNPGRALEIYSTLAEHLVALLHTQVSSVFDTTPESLTDVDFYFWREDFPKSRLRENIEAYAVPAIGAYLGEVLVRNLGGRWIPRQKLDEAQVLVGNRIWFPFVRARHYMASCQALLDFSLTRLYRVAERHRSGQPR</sequence>
<dbReference type="Proteomes" id="UP001207654">
    <property type="component" value="Unassembled WGS sequence"/>
</dbReference>
<organism evidence="1 2">
    <name type="scientific">Archangium lansingense</name>
    <dbReference type="NCBI Taxonomy" id="2995310"/>
    <lineage>
        <taxon>Bacteria</taxon>
        <taxon>Pseudomonadati</taxon>
        <taxon>Myxococcota</taxon>
        <taxon>Myxococcia</taxon>
        <taxon>Myxococcales</taxon>
        <taxon>Cystobacterineae</taxon>
        <taxon>Archangiaceae</taxon>
        <taxon>Archangium</taxon>
    </lineage>
</organism>
<accession>A0ABT4AM01</accession>
<evidence type="ECO:0000313" key="2">
    <source>
        <dbReference type="Proteomes" id="UP001207654"/>
    </source>
</evidence>
<protein>
    <submittedName>
        <fullName evidence="1">Uncharacterized protein</fullName>
    </submittedName>
</protein>
<evidence type="ECO:0000313" key="1">
    <source>
        <dbReference type="EMBL" id="MCY1082675.1"/>
    </source>
</evidence>
<proteinExistence type="predicted"/>
<comment type="caution">
    <text evidence="1">The sequence shown here is derived from an EMBL/GenBank/DDBJ whole genome shotgun (WGS) entry which is preliminary data.</text>
</comment>
<reference evidence="1 2" key="1">
    <citation type="submission" date="2022-11" db="EMBL/GenBank/DDBJ databases">
        <title>Minimal conservation of predation-associated metabolite biosynthetic gene clusters underscores biosynthetic potential of Myxococcota including descriptions for ten novel species: Archangium lansinium sp. nov., Myxococcus landrumus sp. nov., Nannocystis bai.</title>
        <authorList>
            <person name="Ahearne A."/>
            <person name="Stevens C."/>
            <person name="Phillips K."/>
        </authorList>
    </citation>
    <scope>NUCLEOTIDE SEQUENCE [LARGE SCALE GENOMIC DNA]</scope>
    <source>
        <strain evidence="1 2">MIWBW</strain>
    </source>
</reference>
<keyword evidence="2" id="KW-1185">Reference proteome</keyword>
<dbReference type="EMBL" id="JAPNKA010000001">
    <property type="protein sequence ID" value="MCY1082675.1"/>
    <property type="molecule type" value="Genomic_DNA"/>
</dbReference>